<feature type="domain" description="RING-type" evidence="11">
    <location>
        <begin position="18"/>
        <end position="53"/>
    </location>
</feature>
<protein>
    <recommendedName>
        <fullName evidence="10">E3 ubiquitin-protein ligase</fullName>
        <ecNumber evidence="10">2.3.2.27</ecNumber>
    </recommendedName>
</protein>
<evidence type="ECO:0000256" key="7">
    <source>
        <dbReference type="ARBA" id="ARBA00022786"/>
    </source>
</evidence>
<dbReference type="FunFam" id="3.30.40.10:FF:000041">
    <property type="entry name" value="E3 ubiquitin-protein ligase SINAT3"/>
    <property type="match status" value="1"/>
</dbReference>
<evidence type="ECO:0000259" key="12">
    <source>
        <dbReference type="PROSITE" id="PS51081"/>
    </source>
</evidence>
<sequence>MKTVKPDLSQGLLSELQCPGCMEYMLPPIETCMNGHNICSKCKPKLKECPACRKPLLNMRNFALENLTRKIDYPCTNRKFGCKETHSVDFIIDHQVTCVYAPFTCPFLKHNKCAWIDILKNLKNHLLECHSQDVREQNGETNLIINPESKELRGYKVMFAYNEMFYIYIQRRATNYYIAVTYVGKPENASKYGYKISFKKSESIESITVCHVSRSVNEELNKIFESGNCFKLPYDLLKRYVTCDGQLRYKLEIFEVSPVR</sequence>
<organism evidence="13 14">
    <name type="scientific">Cryptotermes secundus</name>
    <dbReference type="NCBI Taxonomy" id="105785"/>
    <lineage>
        <taxon>Eukaryota</taxon>
        <taxon>Metazoa</taxon>
        <taxon>Ecdysozoa</taxon>
        <taxon>Arthropoda</taxon>
        <taxon>Hexapoda</taxon>
        <taxon>Insecta</taxon>
        <taxon>Pterygota</taxon>
        <taxon>Neoptera</taxon>
        <taxon>Polyneoptera</taxon>
        <taxon>Dictyoptera</taxon>
        <taxon>Blattodea</taxon>
        <taxon>Blattoidea</taxon>
        <taxon>Termitoidae</taxon>
        <taxon>Kalotermitidae</taxon>
        <taxon>Cryptotermitinae</taxon>
        <taxon>Cryptotermes</taxon>
    </lineage>
</organism>
<evidence type="ECO:0000313" key="13">
    <source>
        <dbReference type="EMBL" id="PNF30031.1"/>
    </source>
</evidence>
<dbReference type="Pfam" id="PF21362">
    <property type="entry name" value="Sina_RING"/>
    <property type="match status" value="1"/>
</dbReference>
<dbReference type="PANTHER" id="PTHR45877:SF2">
    <property type="entry name" value="E3 UBIQUITIN-PROTEIN LIGASE SINA-RELATED"/>
    <property type="match status" value="1"/>
</dbReference>
<evidence type="ECO:0000256" key="3">
    <source>
        <dbReference type="ARBA" id="ARBA00009119"/>
    </source>
</evidence>
<dbReference type="SUPFAM" id="SSF49599">
    <property type="entry name" value="TRAF domain-like"/>
    <property type="match status" value="1"/>
</dbReference>
<dbReference type="EMBL" id="NEVH01013199">
    <property type="protein sequence ID" value="PNF30031.1"/>
    <property type="molecule type" value="Genomic_DNA"/>
</dbReference>
<dbReference type="GO" id="GO:0043161">
    <property type="term" value="P:proteasome-mediated ubiquitin-dependent protein catabolic process"/>
    <property type="evidence" value="ECO:0007669"/>
    <property type="project" value="TreeGrafter"/>
</dbReference>
<dbReference type="InterPro" id="IPR001841">
    <property type="entry name" value="Znf_RING"/>
</dbReference>
<keyword evidence="7 10" id="KW-0833">Ubl conjugation pathway</keyword>
<comment type="domain">
    <text evidence="10">The SBD domain (substrate-binding domain) mediates the interaction with substrate proteins. It is related to the TRAF family.</text>
</comment>
<dbReference type="Pfam" id="PF03145">
    <property type="entry name" value="Sina_TRAF"/>
    <property type="match status" value="1"/>
</dbReference>
<dbReference type="Gene3D" id="2.60.210.10">
    <property type="entry name" value="Apoptosis, Tumor Necrosis Factor Receptor Associated Protein 2, Chain A"/>
    <property type="match status" value="1"/>
</dbReference>
<evidence type="ECO:0000256" key="9">
    <source>
        <dbReference type="PROSITE-ProRule" id="PRU00455"/>
    </source>
</evidence>
<evidence type="ECO:0000256" key="4">
    <source>
        <dbReference type="ARBA" id="ARBA00022679"/>
    </source>
</evidence>
<evidence type="ECO:0000313" key="14">
    <source>
        <dbReference type="Proteomes" id="UP000235965"/>
    </source>
</evidence>
<dbReference type="Gene3D" id="3.30.40.10">
    <property type="entry name" value="Zinc/RING finger domain, C3HC4 (zinc finger)"/>
    <property type="match status" value="2"/>
</dbReference>
<dbReference type="AlphaFoldDB" id="A0A2J7QN71"/>
<proteinExistence type="inferred from homology"/>
<gene>
    <name evidence="13" type="ORF">B7P43_G05834</name>
</gene>
<dbReference type="OrthoDB" id="4788989at2759"/>
<dbReference type="InterPro" id="IPR008974">
    <property type="entry name" value="TRAF-like"/>
</dbReference>
<dbReference type="GO" id="GO:0016567">
    <property type="term" value="P:protein ubiquitination"/>
    <property type="evidence" value="ECO:0007669"/>
    <property type="project" value="UniProtKB-UniPathway"/>
</dbReference>
<dbReference type="SUPFAM" id="SSF57850">
    <property type="entry name" value="RING/U-box"/>
    <property type="match status" value="1"/>
</dbReference>
<comment type="similarity">
    <text evidence="3 10">Belongs to the SINA (Seven in absentia) family.</text>
</comment>
<evidence type="ECO:0000256" key="2">
    <source>
        <dbReference type="ARBA" id="ARBA00004906"/>
    </source>
</evidence>
<keyword evidence="14" id="KW-1185">Reference proteome</keyword>
<keyword evidence="6 9" id="KW-0863">Zinc-finger</keyword>
<dbReference type="PANTHER" id="PTHR45877">
    <property type="entry name" value="E3 UBIQUITIN-PROTEIN LIGASE SIAH2"/>
    <property type="match status" value="1"/>
</dbReference>
<dbReference type="GO" id="GO:0061630">
    <property type="term" value="F:ubiquitin protein ligase activity"/>
    <property type="evidence" value="ECO:0007669"/>
    <property type="project" value="UniProtKB-EC"/>
</dbReference>
<dbReference type="Proteomes" id="UP000235965">
    <property type="component" value="Unassembled WGS sequence"/>
</dbReference>
<comment type="function">
    <text evidence="10">E3 ubiquitin-protein ligase that mediates ubiquitination and subsequent proteasomal degradation of target proteins. E3 ubiquitin ligases accept ubiquitin from an E2 ubiquitin-conjugating enzyme in the form of a thioester and then directly transfers the ubiquitin to targeted substrates.</text>
</comment>
<comment type="caution">
    <text evidence="13">The sequence shown here is derived from an EMBL/GenBank/DDBJ whole genome shotgun (WGS) entry which is preliminary data.</text>
</comment>
<dbReference type="PROSITE" id="PS50089">
    <property type="entry name" value="ZF_RING_2"/>
    <property type="match status" value="1"/>
</dbReference>
<evidence type="ECO:0000256" key="6">
    <source>
        <dbReference type="ARBA" id="ARBA00022771"/>
    </source>
</evidence>
<dbReference type="GO" id="GO:0031624">
    <property type="term" value="F:ubiquitin conjugating enzyme binding"/>
    <property type="evidence" value="ECO:0007669"/>
    <property type="project" value="TreeGrafter"/>
</dbReference>
<dbReference type="UniPathway" id="UPA00143"/>
<dbReference type="Pfam" id="PF21361">
    <property type="entry name" value="Sina_ZnF"/>
    <property type="match status" value="1"/>
</dbReference>
<keyword evidence="5 10" id="KW-0479">Metal-binding</keyword>
<evidence type="ECO:0000256" key="8">
    <source>
        <dbReference type="ARBA" id="ARBA00022833"/>
    </source>
</evidence>
<comment type="catalytic activity">
    <reaction evidence="1 10">
        <text>S-ubiquitinyl-[E2 ubiquitin-conjugating enzyme]-L-cysteine + [acceptor protein]-L-lysine = [E2 ubiquitin-conjugating enzyme]-L-cysteine + N(6)-ubiquitinyl-[acceptor protein]-L-lysine.</text>
        <dbReference type="EC" id="2.3.2.27"/>
    </reaction>
</comment>
<evidence type="ECO:0000256" key="5">
    <source>
        <dbReference type="ARBA" id="ARBA00022723"/>
    </source>
</evidence>
<dbReference type="InParanoid" id="A0A2J7QN71"/>
<dbReference type="InterPro" id="IPR004162">
    <property type="entry name" value="SINA-like_animal"/>
</dbReference>
<dbReference type="GO" id="GO:0008270">
    <property type="term" value="F:zinc ion binding"/>
    <property type="evidence" value="ECO:0007669"/>
    <property type="project" value="UniProtKB-KW"/>
</dbReference>
<dbReference type="EC" id="2.3.2.27" evidence="10"/>
<evidence type="ECO:0000256" key="10">
    <source>
        <dbReference type="RuleBase" id="RU201113"/>
    </source>
</evidence>
<dbReference type="STRING" id="105785.A0A2J7QN71"/>
<dbReference type="InterPro" id="IPR049548">
    <property type="entry name" value="Sina-like_RING"/>
</dbReference>
<keyword evidence="4" id="KW-0808">Transferase</keyword>
<feature type="domain" description="SIAH-type" evidence="12">
    <location>
        <begin position="70"/>
        <end position="131"/>
    </location>
</feature>
<dbReference type="PROSITE" id="PS51081">
    <property type="entry name" value="ZF_SIAH"/>
    <property type="match status" value="1"/>
</dbReference>
<dbReference type="InterPro" id="IPR013083">
    <property type="entry name" value="Znf_RING/FYVE/PHD"/>
</dbReference>
<keyword evidence="8 10" id="KW-0862">Zinc</keyword>
<accession>A0A2J7QN71</accession>
<comment type="domain">
    <text evidence="10">The RING-type zinc finger domain is essential for ubiquitin ligase activity.</text>
</comment>
<evidence type="ECO:0000256" key="1">
    <source>
        <dbReference type="ARBA" id="ARBA00000900"/>
    </source>
</evidence>
<dbReference type="InterPro" id="IPR013010">
    <property type="entry name" value="Znf_SIAH"/>
</dbReference>
<dbReference type="GO" id="GO:0005737">
    <property type="term" value="C:cytoplasm"/>
    <property type="evidence" value="ECO:0007669"/>
    <property type="project" value="InterPro"/>
</dbReference>
<comment type="pathway">
    <text evidence="2 10">Protein modification; protein ubiquitination.</text>
</comment>
<name>A0A2J7QN71_9NEOP</name>
<evidence type="ECO:0000259" key="11">
    <source>
        <dbReference type="PROSITE" id="PS50089"/>
    </source>
</evidence>
<dbReference type="InterPro" id="IPR018121">
    <property type="entry name" value="7-in-absentia-prot_TRAF-dom"/>
</dbReference>
<reference evidence="13 14" key="1">
    <citation type="submission" date="2017-12" db="EMBL/GenBank/DDBJ databases">
        <title>Hemimetabolous genomes reveal molecular basis of termite eusociality.</title>
        <authorList>
            <person name="Harrison M.C."/>
            <person name="Jongepier E."/>
            <person name="Robertson H.M."/>
            <person name="Arning N."/>
            <person name="Bitard-Feildel T."/>
            <person name="Chao H."/>
            <person name="Childers C.P."/>
            <person name="Dinh H."/>
            <person name="Doddapaneni H."/>
            <person name="Dugan S."/>
            <person name="Gowin J."/>
            <person name="Greiner C."/>
            <person name="Han Y."/>
            <person name="Hu H."/>
            <person name="Hughes D.S.T."/>
            <person name="Huylmans A.-K."/>
            <person name="Kemena C."/>
            <person name="Kremer L.P.M."/>
            <person name="Lee S.L."/>
            <person name="Lopez-Ezquerra A."/>
            <person name="Mallet L."/>
            <person name="Monroy-Kuhn J.M."/>
            <person name="Moser A."/>
            <person name="Murali S.C."/>
            <person name="Muzny D.M."/>
            <person name="Otani S."/>
            <person name="Piulachs M.-D."/>
            <person name="Poelchau M."/>
            <person name="Qu J."/>
            <person name="Schaub F."/>
            <person name="Wada-Katsumata A."/>
            <person name="Worley K.C."/>
            <person name="Xie Q."/>
            <person name="Ylla G."/>
            <person name="Poulsen M."/>
            <person name="Gibbs R.A."/>
            <person name="Schal C."/>
            <person name="Richards S."/>
            <person name="Belles X."/>
            <person name="Korb J."/>
            <person name="Bornberg-Bauer E."/>
        </authorList>
    </citation>
    <scope>NUCLEOTIDE SEQUENCE [LARGE SCALE GENOMIC DNA]</scope>
    <source>
        <tissue evidence="13">Whole body</tissue>
    </source>
</reference>